<evidence type="ECO:0000313" key="1">
    <source>
        <dbReference type="EMBL" id="GFO04818.1"/>
    </source>
</evidence>
<dbReference type="Proteomes" id="UP000735302">
    <property type="component" value="Unassembled WGS sequence"/>
</dbReference>
<dbReference type="EMBL" id="BLXT01003741">
    <property type="protein sequence ID" value="GFO04818.1"/>
    <property type="molecule type" value="Genomic_DNA"/>
</dbReference>
<gene>
    <name evidence="1" type="ORF">PoB_003132300</name>
</gene>
<sequence>MTDTMCTAQPILSFALIQTMNAITFAIVHHTGREHARERSAELPFHCSSVSLTRPLNHTASDASDREVIRHAVVDSQCHTETFTLRLSPKRLHIIPLPSCRCLSRSPAFLN</sequence>
<accession>A0AAV4ADG8</accession>
<evidence type="ECO:0000313" key="2">
    <source>
        <dbReference type="Proteomes" id="UP000735302"/>
    </source>
</evidence>
<reference evidence="1 2" key="1">
    <citation type="journal article" date="2021" name="Elife">
        <title>Chloroplast acquisition without the gene transfer in kleptoplastic sea slugs, Plakobranchus ocellatus.</title>
        <authorList>
            <person name="Maeda T."/>
            <person name="Takahashi S."/>
            <person name="Yoshida T."/>
            <person name="Shimamura S."/>
            <person name="Takaki Y."/>
            <person name="Nagai Y."/>
            <person name="Toyoda A."/>
            <person name="Suzuki Y."/>
            <person name="Arimoto A."/>
            <person name="Ishii H."/>
            <person name="Satoh N."/>
            <person name="Nishiyama T."/>
            <person name="Hasebe M."/>
            <person name="Maruyama T."/>
            <person name="Minagawa J."/>
            <person name="Obokata J."/>
            <person name="Shigenobu S."/>
        </authorList>
    </citation>
    <scope>NUCLEOTIDE SEQUENCE [LARGE SCALE GENOMIC DNA]</scope>
</reference>
<protein>
    <recommendedName>
        <fullName evidence="3">Secreted protein</fullName>
    </recommendedName>
</protein>
<proteinExistence type="predicted"/>
<evidence type="ECO:0008006" key="3">
    <source>
        <dbReference type="Google" id="ProtNLM"/>
    </source>
</evidence>
<keyword evidence="2" id="KW-1185">Reference proteome</keyword>
<name>A0AAV4ADG8_9GAST</name>
<comment type="caution">
    <text evidence="1">The sequence shown here is derived from an EMBL/GenBank/DDBJ whole genome shotgun (WGS) entry which is preliminary data.</text>
</comment>
<organism evidence="1 2">
    <name type="scientific">Plakobranchus ocellatus</name>
    <dbReference type="NCBI Taxonomy" id="259542"/>
    <lineage>
        <taxon>Eukaryota</taxon>
        <taxon>Metazoa</taxon>
        <taxon>Spiralia</taxon>
        <taxon>Lophotrochozoa</taxon>
        <taxon>Mollusca</taxon>
        <taxon>Gastropoda</taxon>
        <taxon>Heterobranchia</taxon>
        <taxon>Euthyneura</taxon>
        <taxon>Panpulmonata</taxon>
        <taxon>Sacoglossa</taxon>
        <taxon>Placobranchoidea</taxon>
        <taxon>Plakobranchidae</taxon>
        <taxon>Plakobranchus</taxon>
    </lineage>
</organism>
<dbReference type="AlphaFoldDB" id="A0AAV4ADG8"/>